<comment type="caution">
    <text evidence="2">The sequence shown here is derived from an EMBL/GenBank/DDBJ whole genome shotgun (WGS) entry which is preliminary data.</text>
</comment>
<feature type="transmembrane region" description="Helical" evidence="1">
    <location>
        <begin position="7"/>
        <end position="29"/>
    </location>
</feature>
<reference evidence="2 3" key="1">
    <citation type="journal article" date="2024" name="Int. J. Mol. Sci.">
        <title>Exploration of Alicyclobacillus spp. Genome in Search of Antibiotic Resistance.</title>
        <authorList>
            <person name="Bucka-Kolendo J."/>
            <person name="Kiousi D.E."/>
            <person name="Dekowska A."/>
            <person name="Mikolajczuk-Szczyrba A."/>
            <person name="Karadedos D.M."/>
            <person name="Michael P."/>
            <person name="Galanis A."/>
            <person name="Sokolowska B."/>
        </authorList>
    </citation>
    <scope>NUCLEOTIDE SEQUENCE [LARGE SCALE GENOMIC DNA]</scope>
    <source>
        <strain evidence="2 3">KKP 3000</strain>
    </source>
</reference>
<protein>
    <submittedName>
        <fullName evidence="2">Uncharacterized protein</fullName>
    </submittedName>
</protein>
<dbReference type="EMBL" id="JBDXSU010000009">
    <property type="protein sequence ID" value="MFB5191093.1"/>
    <property type="molecule type" value="Genomic_DNA"/>
</dbReference>
<dbReference type="RefSeq" id="WP_275476551.1">
    <property type="nucleotide sequence ID" value="NZ_CP162940.1"/>
</dbReference>
<proteinExistence type="predicted"/>
<accession>A0ABV5AFT1</accession>
<keyword evidence="3" id="KW-1185">Reference proteome</keyword>
<keyword evidence="1" id="KW-1133">Transmembrane helix</keyword>
<dbReference type="Proteomes" id="UP001579974">
    <property type="component" value="Unassembled WGS sequence"/>
</dbReference>
<organism evidence="2 3">
    <name type="scientific">Alicyclobacillus fastidiosus</name>
    <dbReference type="NCBI Taxonomy" id="392011"/>
    <lineage>
        <taxon>Bacteria</taxon>
        <taxon>Bacillati</taxon>
        <taxon>Bacillota</taxon>
        <taxon>Bacilli</taxon>
        <taxon>Bacillales</taxon>
        <taxon>Alicyclobacillaceae</taxon>
        <taxon>Alicyclobacillus</taxon>
    </lineage>
</organism>
<evidence type="ECO:0000313" key="2">
    <source>
        <dbReference type="EMBL" id="MFB5191093.1"/>
    </source>
</evidence>
<sequence>MRLFYSLLRFVKLILALAIFLLFLRAIFWPSALDLLILMLLFIVFVAMFIGAP</sequence>
<gene>
    <name evidence="2" type="ORF">KKP3000_004597</name>
</gene>
<evidence type="ECO:0000256" key="1">
    <source>
        <dbReference type="SAM" id="Phobius"/>
    </source>
</evidence>
<keyword evidence="1" id="KW-0472">Membrane</keyword>
<feature type="transmembrane region" description="Helical" evidence="1">
    <location>
        <begin position="35"/>
        <end position="52"/>
    </location>
</feature>
<name>A0ABV5AFT1_9BACL</name>
<evidence type="ECO:0000313" key="3">
    <source>
        <dbReference type="Proteomes" id="UP001579974"/>
    </source>
</evidence>
<keyword evidence="1" id="KW-0812">Transmembrane</keyword>